<dbReference type="InterPro" id="IPR001394">
    <property type="entry name" value="Peptidase_C19_UCH"/>
</dbReference>
<dbReference type="eggNOG" id="KOG1864">
    <property type="taxonomic scope" value="Eukaryota"/>
</dbReference>
<reference evidence="5 6" key="1">
    <citation type="journal article" date="2011" name="Science">
        <title>The ecoresponsive genome of Daphnia pulex.</title>
        <authorList>
            <person name="Colbourne J.K."/>
            <person name="Pfrender M.E."/>
            <person name="Gilbert D."/>
            <person name="Thomas W.K."/>
            <person name="Tucker A."/>
            <person name="Oakley T.H."/>
            <person name="Tokishita S."/>
            <person name="Aerts A."/>
            <person name="Arnold G.J."/>
            <person name="Basu M.K."/>
            <person name="Bauer D.J."/>
            <person name="Caceres C.E."/>
            <person name="Carmel L."/>
            <person name="Casola C."/>
            <person name="Choi J.H."/>
            <person name="Detter J.C."/>
            <person name="Dong Q."/>
            <person name="Dusheyko S."/>
            <person name="Eads B.D."/>
            <person name="Frohlich T."/>
            <person name="Geiler-Samerotte K.A."/>
            <person name="Gerlach D."/>
            <person name="Hatcher P."/>
            <person name="Jogdeo S."/>
            <person name="Krijgsveld J."/>
            <person name="Kriventseva E.V."/>
            <person name="Kultz D."/>
            <person name="Laforsch C."/>
            <person name="Lindquist E."/>
            <person name="Lopez J."/>
            <person name="Manak J.R."/>
            <person name="Muller J."/>
            <person name="Pangilinan J."/>
            <person name="Patwardhan R.P."/>
            <person name="Pitluck S."/>
            <person name="Pritham E.J."/>
            <person name="Rechtsteiner A."/>
            <person name="Rho M."/>
            <person name="Rogozin I.B."/>
            <person name="Sakarya O."/>
            <person name="Salamov A."/>
            <person name="Schaack S."/>
            <person name="Shapiro H."/>
            <person name="Shiga Y."/>
            <person name="Skalitzky C."/>
            <person name="Smith Z."/>
            <person name="Souvorov A."/>
            <person name="Sung W."/>
            <person name="Tang Z."/>
            <person name="Tsuchiya D."/>
            <person name="Tu H."/>
            <person name="Vos H."/>
            <person name="Wang M."/>
            <person name="Wolf Y.I."/>
            <person name="Yamagata H."/>
            <person name="Yamada T."/>
            <person name="Ye Y."/>
            <person name="Shaw J.R."/>
            <person name="Andrews J."/>
            <person name="Crease T.J."/>
            <person name="Tang H."/>
            <person name="Lucas S.M."/>
            <person name="Robertson H.M."/>
            <person name="Bork P."/>
            <person name="Koonin E.V."/>
            <person name="Zdobnov E.M."/>
            <person name="Grigoriev I.V."/>
            <person name="Lynch M."/>
            <person name="Boore J.L."/>
        </authorList>
    </citation>
    <scope>NUCLEOTIDE SEQUENCE [LARGE SCALE GENOMIC DNA]</scope>
</reference>
<dbReference type="STRING" id="6669.E9H7R9"/>
<dbReference type="KEGG" id="dpx:DAPPUDRAFT_254730"/>
<organism evidence="5 6">
    <name type="scientific">Daphnia pulex</name>
    <name type="common">Water flea</name>
    <dbReference type="NCBI Taxonomy" id="6669"/>
    <lineage>
        <taxon>Eukaryota</taxon>
        <taxon>Metazoa</taxon>
        <taxon>Ecdysozoa</taxon>
        <taxon>Arthropoda</taxon>
        <taxon>Crustacea</taxon>
        <taxon>Branchiopoda</taxon>
        <taxon>Diplostraca</taxon>
        <taxon>Cladocera</taxon>
        <taxon>Anomopoda</taxon>
        <taxon>Daphniidae</taxon>
        <taxon>Daphnia</taxon>
    </lineage>
</organism>
<dbReference type="PROSITE" id="PS00972">
    <property type="entry name" value="USP_1"/>
    <property type="match status" value="1"/>
</dbReference>
<comment type="similarity">
    <text evidence="1 2">Belongs to the peptidase C19 family.</text>
</comment>
<dbReference type="OrthoDB" id="2420415at2759"/>
<dbReference type="GO" id="GO:0006508">
    <property type="term" value="P:proteolysis"/>
    <property type="evidence" value="ECO:0007669"/>
    <property type="project" value="UniProtKB-KW"/>
</dbReference>
<dbReference type="Proteomes" id="UP000000305">
    <property type="component" value="Unassembled WGS sequence"/>
</dbReference>
<comment type="catalytic activity">
    <reaction evidence="2">
        <text>Thiol-dependent hydrolysis of ester, thioester, amide, peptide and isopeptide bonds formed by the C-terminal Gly of ubiquitin (a 76-residue protein attached to proteins as an intracellular targeting signal).</text>
        <dbReference type="EC" id="3.4.19.12"/>
    </reaction>
</comment>
<sequence length="851" mass="95717">MERLLEIIRSDSSDQDKGDTINSLLDEVFVQGLSEEDYFVIVNYCLRSIALAKSQNELVVSELISPDANEPVDILATSKELLTIGFLEDVVSTEFSDNVLKILQRLRGKLSLSVLVDIANVTQSNPKCLPPQQQLQQFCTEIINQVSSLSIPVSQLISFMQDVMAVANMVQRIWLTSPGDIVLSCLANIYTLIADSSASNPPSQSLAAFLNVTPTSQIEIALEKLLMLAGSSIVAEVISLKAPKLMEQSIIPVIRGSTAPVLPYLLLTMRDQPQEKVEPILKPAITLDYPRPSDQRILSRLDSVPALFDSRFSKDCNAPIILNSNWLESRTTTGKIGLINLGNTCYINSILQALYMNYDFTRSVLGSITTNHQNVLSQLQQVLIFLRYSFRAAYSPAAFIKASRPPWFETGRQQDCSEFLRYLMDSLYEQEKADRSVLQCGHRWTVGVSKEVTDEVEPENEDESEKANIELQRWVTEEDLTVGLAIPEEKLPVDKCIQVADSLSNVHSDSTETVDSGIQSVVDGQEDKVKSCSELDNQQPDQKQQLSLIHKIFGGKMTTTYRCLACGTESHHQDFFTDLHLAFPDPVSSTATRVTRQLPSPDTEGLSLDSLLKFYFTAEKLQGENRYHCDNCAELVQEAERILCVTEAPQHLLLSLLRFHYDRLLQRRGKITTQVSYPQRLELPIEGGTTVTYVLYAVVIHSGVTLDGGHYYTLARSSDLSPEDILGNGNSTEPWFMFNDSQVSRTDFESLISLSHKYPTDTPYLLWYRRVSDDQDGSFPDQEKSTPSVPLILPTDLKRMVDEDNAKFVQERLRNISRPIRSSWTPPKKDDDQDPHRRDPFQDNSGSRFIF</sequence>
<dbReference type="InterPro" id="IPR028889">
    <property type="entry name" value="USP"/>
</dbReference>
<keyword evidence="2" id="KW-0645">Protease</keyword>
<dbReference type="PhylomeDB" id="E9H7R9"/>
<evidence type="ECO:0000256" key="3">
    <source>
        <dbReference type="SAM" id="MobiDB-lite"/>
    </source>
</evidence>
<dbReference type="Gene3D" id="3.90.70.10">
    <property type="entry name" value="Cysteine proteinases"/>
    <property type="match status" value="1"/>
</dbReference>
<dbReference type="PROSITE" id="PS50235">
    <property type="entry name" value="USP_3"/>
    <property type="match status" value="1"/>
</dbReference>
<dbReference type="OMA" id="YKMCGRS"/>
<dbReference type="Pfam" id="PF21246">
    <property type="entry name" value="Usp38-like_N"/>
    <property type="match status" value="1"/>
</dbReference>
<dbReference type="PROSITE" id="PS00973">
    <property type="entry name" value="USP_2"/>
    <property type="match status" value="1"/>
</dbReference>
<accession>E9H7R9</accession>
<dbReference type="EC" id="3.4.19.12" evidence="2"/>
<dbReference type="PANTHER" id="PTHR24006">
    <property type="entry name" value="UBIQUITIN CARBOXYL-TERMINAL HYDROLASE"/>
    <property type="match status" value="1"/>
</dbReference>
<dbReference type="PANTHER" id="PTHR24006:SF908">
    <property type="entry name" value="DEUBIQUITINATING APOPTOTIC INHIBITOR, ISOFORM A"/>
    <property type="match status" value="1"/>
</dbReference>
<dbReference type="GO" id="GO:0031647">
    <property type="term" value="P:regulation of protein stability"/>
    <property type="evidence" value="ECO:0000318"/>
    <property type="project" value="GO_Central"/>
</dbReference>
<feature type="region of interest" description="Disordered" evidence="3">
    <location>
        <begin position="812"/>
        <end position="851"/>
    </location>
</feature>
<dbReference type="GO" id="GO:0005634">
    <property type="term" value="C:nucleus"/>
    <property type="evidence" value="ECO:0000318"/>
    <property type="project" value="GO_Central"/>
</dbReference>
<evidence type="ECO:0000313" key="5">
    <source>
        <dbReference type="EMBL" id="EFX72228.1"/>
    </source>
</evidence>
<keyword evidence="2" id="KW-0833">Ubl conjugation pathway</keyword>
<keyword evidence="2" id="KW-0788">Thiol protease</keyword>
<feature type="compositionally biased region" description="Polar residues" evidence="3">
    <location>
        <begin position="842"/>
        <end position="851"/>
    </location>
</feature>
<dbReference type="HOGENOM" id="CLU_010910_1_0_1"/>
<dbReference type="InterPro" id="IPR038765">
    <property type="entry name" value="Papain-like_cys_pep_sf"/>
</dbReference>
<evidence type="ECO:0000259" key="4">
    <source>
        <dbReference type="PROSITE" id="PS50235"/>
    </source>
</evidence>
<feature type="domain" description="USP" evidence="4">
    <location>
        <begin position="336"/>
        <end position="771"/>
    </location>
</feature>
<dbReference type="GO" id="GO:0004843">
    <property type="term" value="F:cysteine-type deubiquitinase activity"/>
    <property type="evidence" value="ECO:0000318"/>
    <property type="project" value="GO_Central"/>
</dbReference>
<dbReference type="EMBL" id="GL732601">
    <property type="protein sequence ID" value="EFX72228.1"/>
    <property type="molecule type" value="Genomic_DNA"/>
</dbReference>
<dbReference type="InterPro" id="IPR050164">
    <property type="entry name" value="Peptidase_C19"/>
</dbReference>
<dbReference type="InterPro" id="IPR049407">
    <property type="entry name" value="Usp38-like_N"/>
</dbReference>
<dbReference type="SUPFAM" id="SSF54001">
    <property type="entry name" value="Cysteine proteinases"/>
    <property type="match status" value="1"/>
</dbReference>
<feature type="compositionally biased region" description="Basic and acidic residues" evidence="3">
    <location>
        <begin position="827"/>
        <end position="841"/>
    </location>
</feature>
<dbReference type="AlphaFoldDB" id="E9H7R9"/>
<dbReference type="GO" id="GO:0016579">
    <property type="term" value="P:protein deubiquitination"/>
    <property type="evidence" value="ECO:0007669"/>
    <property type="project" value="InterPro"/>
</dbReference>
<evidence type="ECO:0000256" key="1">
    <source>
        <dbReference type="ARBA" id="ARBA00009085"/>
    </source>
</evidence>
<evidence type="ECO:0000313" key="6">
    <source>
        <dbReference type="Proteomes" id="UP000000305"/>
    </source>
</evidence>
<proteinExistence type="inferred from homology"/>
<name>E9H7R9_DAPPU</name>
<keyword evidence="2" id="KW-0378">Hydrolase</keyword>
<evidence type="ECO:0000256" key="2">
    <source>
        <dbReference type="RuleBase" id="RU366025"/>
    </source>
</evidence>
<dbReference type="InParanoid" id="E9H7R9"/>
<gene>
    <name evidence="5" type="ORF">DAPPUDRAFT_254730</name>
</gene>
<dbReference type="InterPro" id="IPR018200">
    <property type="entry name" value="USP_CS"/>
</dbReference>
<keyword evidence="6" id="KW-1185">Reference proteome</keyword>
<dbReference type="GO" id="GO:0005829">
    <property type="term" value="C:cytosol"/>
    <property type="evidence" value="ECO:0000318"/>
    <property type="project" value="GO_Central"/>
</dbReference>
<dbReference type="FunCoup" id="E9H7R9">
    <property type="interactions" value="977"/>
</dbReference>
<dbReference type="Pfam" id="PF00443">
    <property type="entry name" value="UCH"/>
    <property type="match status" value="1"/>
</dbReference>
<protein>
    <recommendedName>
        <fullName evidence="2">Ubiquitin carboxyl-terminal hydrolase</fullName>
        <ecNumber evidence="2">3.4.19.12</ecNumber>
    </recommendedName>
</protein>